<dbReference type="AlphaFoldDB" id="A0A423KIF7"/>
<dbReference type="PANTHER" id="PTHR37829">
    <property type="entry name" value="PHAGE-LIKE ELEMENT PBSX PROTEIN XKDT"/>
    <property type="match status" value="1"/>
</dbReference>
<evidence type="ECO:0000313" key="3">
    <source>
        <dbReference type="Proteomes" id="UP000285349"/>
    </source>
</evidence>
<protein>
    <recommendedName>
        <fullName evidence="1">DNA circulation N-terminal domain-containing protein</fullName>
    </recommendedName>
</protein>
<dbReference type="InterPro" id="IPR009826">
    <property type="entry name" value="DNA_circ_N"/>
</dbReference>
<gene>
    <name evidence="2" type="ORF">BK666_02200</name>
</gene>
<comment type="caution">
    <text evidence="2">The sequence shown here is derived from an EMBL/GenBank/DDBJ whole genome shotgun (WGS) entry which is preliminary data.</text>
</comment>
<evidence type="ECO:0000259" key="1">
    <source>
        <dbReference type="Pfam" id="PF07157"/>
    </source>
</evidence>
<evidence type="ECO:0000313" key="2">
    <source>
        <dbReference type="EMBL" id="RON52930.1"/>
    </source>
</evidence>
<proteinExistence type="predicted"/>
<dbReference type="InterPro" id="IPR052399">
    <property type="entry name" value="Phage_Baseplate_Assmbl_Protein"/>
</dbReference>
<accession>A0A423KIF7</accession>
<dbReference type="RefSeq" id="WP_123508084.1">
    <property type="nucleotide sequence ID" value="NZ_MOBQ01000002.1"/>
</dbReference>
<dbReference type="PANTHER" id="PTHR37829:SF3">
    <property type="entry name" value="PROTEIN JAYE-RELATED"/>
    <property type="match status" value="1"/>
</dbReference>
<dbReference type="Proteomes" id="UP000285349">
    <property type="component" value="Unassembled WGS sequence"/>
</dbReference>
<name>A0A423KIF7_9PSED</name>
<dbReference type="Pfam" id="PF07157">
    <property type="entry name" value="DNA_circ_N"/>
    <property type="match status" value="1"/>
</dbReference>
<reference evidence="2 3" key="1">
    <citation type="submission" date="2016-10" db="EMBL/GenBank/DDBJ databases">
        <title>Comparative genome analysis of multiple Pseudomonas spp. focuses on biocontrol and plant growth promoting traits.</title>
        <authorList>
            <person name="Tao X.-Y."/>
            <person name="Taylor C.G."/>
        </authorList>
    </citation>
    <scope>NUCLEOTIDE SEQUENCE [LARGE SCALE GENOMIC DNA]</scope>
    <source>
        <strain evidence="2 3">37A10</strain>
    </source>
</reference>
<feature type="domain" description="DNA circulation N-terminal" evidence="1">
    <location>
        <begin position="22"/>
        <end position="115"/>
    </location>
</feature>
<organism evidence="2 3">
    <name type="scientific">Pseudomonas frederiksbergensis</name>
    <dbReference type="NCBI Taxonomy" id="104087"/>
    <lineage>
        <taxon>Bacteria</taxon>
        <taxon>Pseudomonadati</taxon>
        <taxon>Pseudomonadota</taxon>
        <taxon>Gammaproteobacteria</taxon>
        <taxon>Pseudomonadales</taxon>
        <taxon>Pseudomonadaceae</taxon>
        <taxon>Pseudomonas</taxon>
    </lineage>
</organism>
<sequence>MSLLSDIVQIAQDSNRTWTETLHKASFRGVPFAVYGGDARFGRRLALHEYPGRDKPYIEDMGRSTRRIRMSGFLVTDSFIYGGGSAIAQRDALVAAAEKPGPGALIHPTLGALNVSVPSEGLSIIERWDMGRYFEISFVFIESGDRVFPSMIASGGTLLDKLAAALGLSAALDFARKVIGGVTAVINAVEGVIKFGKAIVGMVVGIIADFKVLVGRITRDVRSITSLAGLLTGDFGRYANGNVSSALIKSKKAKNSSATMADLLAKNTENRAAVDTAMDNLVDAAANLDASSGDAFTGAVQSLMDSLVSGIADPGNAIALLGPLATFTPDPFSGSGAISAARSVAQDATAALLRRSALSAIGKVVTAYVPTSYDEAVTTLATVTGFIDAEILVAGDAADDDSYDALLALRQAVVNVLTTTGATLPNLEAFSFRASLPALVIANRLYQDPSRSDELIQQANPVHPAFMPTTFKALAR</sequence>
<dbReference type="EMBL" id="MOBQ01000002">
    <property type="protein sequence ID" value="RON52930.1"/>
    <property type="molecule type" value="Genomic_DNA"/>
</dbReference>
<dbReference type="OrthoDB" id="378644at2"/>